<dbReference type="SUPFAM" id="SSF53850">
    <property type="entry name" value="Periplasmic binding protein-like II"/>
    <property type="match status" value="1"/>
</dbReference>
<keyword evidence="5" id="KW-0812">Transmembrane</keyword>
<evidence type="ECO:0000256" key="5">
    <source>
        <dbReference type="SAM" id="Phobius"/>
    </source>
</evidence>
<dbReference type="RefSeq" id="WP_029553275.1">
    <property type="nucleotide sequence ID" value="NZ_CP095474.1"/>
</dbReference>
<evidence type="ECO:0000256" key="2">
    <source>
        <dbReference type="ARBA" id="ARBA00005695"/>
    </source>
</evidence>
<feature type="domain" description="Solute-binding protein family 5" evidence="6">
    <location>
        <begin position="78"/>
        <end position="438"/>
    </location>
</feature>
<reference evidence="7" key="1">
    <citation type="submission" date="2022-04" db="EMBL/GenBank/DDBJ databases">
        <title>Systematic whole-genome sequencing reveals an unexpected diversity among actinomycetoma pathogens and provides insights into their antibacterial susceptibilities.</title>
        <authorList>
            <person name="Watson A.K."/>
            <person name="Kepplinger B."/>
            <person name="Bakhiet S.M."/>
            <person name="Mhmoud N.A."/>
            <person name="Chapman J."/>
            <person name="Allenby N."/>
            <person name="Mickiewicz K."/>
            <person name="Goodfellow M."/>
            <person name="Fahal A.H."/>
            <person name="Errington J."/>
        </authorList>
    </citation>
    <scope>NUCLEOTIDE SEQUENCE</scope>
    <source>
        <strain evidence="7">SD 504</strain>
    </source>
</reference>
<dbReference type="Gene3D" id="3.10.105.10">
    <property type="entry name" value="Dipeptide-binding Protein, Domain 3"/>
    <property type="match status" value="1"/>
</dbReference>
<sequence length="519" mass="56989">MRSIHVRIIVVCAVLMAIGAGVWQLLPAGQGNGRPIYVGTTDEVTSLDPAGSYDSGSWALYSNVYQSLLTFEPGSTTPVPDAASACGFAGSSLTTYECTLREGLTFSNGREVTARDVKYSFDRMLGIASDVGPAALFPTLDSVTVRDRKVIFRLAARDATFPLKLATGAGAIVDSTRYPKDKLREDDAVDGSGPYVLSEYRPGVRAMLEPNPHYRGALKRPGTPIEVRYFTEAEQLAVAWRNGDVDVTHRQLPPQMVSTLDESKDDVRVTEVPTGEIRSIVFNVRKGSAAAEKAVRQAMAALVDRNLIASGPHHSTVEPLYSLIPRGFIGHSTPFFDLYPDGKEAVDLARKLLRDANIDTPVSITYAHRTGETWAAEAAELRRQLEATGLFRVKVVSAEWKEFQKGYTEGAYDAYGLGWLPDFPDSDNFTQPLVGRDNALQNAYASPRIDRLIAATQQHSDRARAMDGFKEIQAQVAEEVPMLPLWQGKDYVLSSPDVTGAQYLSDGTGIWRLWELHWL</sequence>
<protein>
    <submittedName>
        <fullName evidence="7">ABC transporter substrate-binding protein</fullName>
    </submittedName>
</protein>
<dbReference type="EMBL" id="CP095474">
    <property type="protein sequence ID" value="URN15321.1"/>
    <property type="molecule type" value="Genomic_DNA"/>
</dbReference>
<comment type="similarity">
    <text evidence="2">Belongs to the bacterial solute-binding protein 5 family.</text>
</comment>
<keyword evidence="5" id="KW-1133">Transmembrane helix</keyword>
<dbReference type="PIRSF" id="PIRSF002741">
    <property type="entry name" value="MppA"/>
    <property type="match status" value="1"/>
</dbReference>
<keyword evidence="5" id="KW-0472">Membrane</keyword>
<keyword evidence="4" id="KW-0732">Signal</keyword>
<evidence type="ECO:0000313" key="8">
    <source>
        <dbReference type="Proteomes" id="UP001056383"/>
    </source>
</evidence>
<organism evidence="7 8">
    <name type="scientific">Streptomyces sudanensis</name>
    <dbReference type="NCBI Taxonomy" id="436397"/>
    <lineage>
        <taxon>Bacteria</taxon>
        <taxon>Bacillati</taxon>
        <taxon>Actinomycetota</taxon>
        <taxon>Actinomycetes</taxon>
        <taxon>Kitasatosporales</taxon>
        <taxon>Streptomycetaceae</taxon>
        <taxon>Streptomyces</taxon>
    </lineage>
</organism>
<feature type="transmembrane region" description="Helical" evidence="5">
    <location>
        <begin position="7"/>
        <end position="26"/>
    </location>
</feature>
<name>A0ABY4T8T5_9ACTN</name>
<evidence type="ECO:0000256" key="4">
    <source>
        <dbReference type="ARBA" id="ARBA00022729"/>
    </source>
</evidence>
<dbReference type="InterPro" id="IPR030678">
    <property type="entry name" value="Peptide/Ni-bd"/>
</dbReference>
<accession>A0ABY4T8T5</accession>
<dbReference type="InterPro" id="IPR039424">
    <property type="entry name" value="SBP_5"/>
</dbReference>
<dbReference type="PANTHER" id="PTHR30290:SF10">
    <property type="entry name" value="PERIPLASMIC OLIGOPEPTIDE-BINDING PROTEIN-RELATED"/>
    <property type="match status" value="1"/>
</dbReference>
<dbReference type="PANTHER" id="PTHR30290">
    <property type="entry name" value="PERIPLASMIC BINDING COMPONENT OF ABC TRANSPORTER"/>
    <property type="match status" value="1"/>
</dbReference>
<comment type="subcellular location">
    <subcellularLocation>
        <location evidence="1">Cell envelope</location>
    </subcellularLocation>
</comment>
<evidence type="ECO:0000313" key="7">
    <source>
        <dbReference type="EMBL" id="URN15321.1"/>
    </source>
</evidence>
<evidence type="ECO:0000256" key="1">
    <source>
        <dbReference type="ARBA" id="ARBA00004196"/>
    </source>
</evidence>
<proteinExistence type="inferred from homology"/>
<dbReference type="Gene3D" id="3.40.190.10">
    <property type="entry name" value="Periplasmic binding protein-like II"/>
    <property type="match status" value="1"/>
</dbReference>
<dbReference type="Gene3D" id="3.90.76.10">
    <property type="entry name" value="Dipeptide-binding Protein, Domain 1"/>
    <property type="match status" value="1"/>
</dbReference>
<dbReference type="Proteomes" id="UP001056383">
    <property type="component" value="Chromosome"/>
</dbReference>
<dbReference type="Pfam" id="PF00496">
    <property type="entry name" value="SBP_bac_5"/>
    <property type="match status" value="1"/>
</dbReference>
<gene>
    <name evidence="7" type="ORF">MW084_04470</name>
</gene>
<keyword evidence="8" id="KW-1185">Reference proteome</keyword>
<evidence type="ECO:0000256" key="3">
    <source>
        <dbReference type="ARBA" id="ARBA00022448"/>
    </source>
</evidence>
<keyword evidence="3" id="KW-0813">Transport</keyword>
<dbReference type="InterPro" id="IPR000914">
    <property type="entry name" value="SBP_5_dom"/>
</dbReference>
<evidence type="ECO:0000259" key="6">
    <source>
        <dbReference type="Pfam" id="PF00496"/>
    </source>
</evidence>